<name>A0ABP9A806_9FLAO</name>
<evidence type="ECO:0000259" key="1">
    <source>
        <dbReference type="Pfam" id="PF08818"/>
    </source>
</evidence>
<evidence type="ECO:0000313" key="2">
    <source>
        <dbReference type="EMBL" id="GAA4774149.1"/>
    </source>
</evidence>
<keyword evidence="3" id="KW-1185">Reference proteome</keyword>
<gene>
    <name evidence="2" type="ORF">GCM10023230_25990</name>
</gene>
<protein>
    <submittedName>
        <fullName evidence="2">DUF1801 domain-containing protein</fullName>
    </submittedName>
</protein>
<dbReference type="EMBL" id="BAABIP010000022">
    <property type="protein sequence ID" value="GAA4774149.1"/>
    <property type="molecule type" value="Genomic_DNA"/>
</dbReference>
<dbReference type="Gene3D" id="3.90.1150.200">
    <property type="match status" value="1"/>
</dbReference>
<comment type="caution">
    <text evidence="2">The sequence shown here is derived from an EMBL/GenBank/DDBJ whole genome shotgun (WGS) entry which is preliminary data.</text>
</comment>
<dbReference type="RefSeq" id="WP_264543431.1">
    <property type="nucleotide sequence ID" value="NZ_BAABIP010000022.1"/>
</dbReference>
<evidence type="ECO:0000313" key="3">
    <source>
        <dbReference type="Proteomes" id="UP001500141"/>
    </source>
</evidence>
<reference evidence="3" key="1">
    <citation type="journal article" date="2019" name="Int. J. Syst. Evol. Microbiol.">
        <title>The Global Catalogue of Microorganisms (GCM) 10K type strain sequencing project: providing services to taxonomists for standard genome sequencing and annotation.</title>
        <authorList>
            <consortium name="The Broad Institute Genomics Platform"/>
            <consortium name="The Broad Institute Genome Sequencing Center for Infectious Disease"/>
            <person name="Wu L."/>
            <person name="Ma J."/>
        </authorList>
    </citation>
    <scope>NUCLEOTIDE SEQUENCE [LARGE SCALE GENOMIC DNA]</scope>
    <source>
        <strain evidence="3">JCM 18198</strain>
    </source>
</reference>
<feature type="domain" description="YdhG-like" evidence="1">
    <location>
        <begin position="24"/>
        <end position="114"/>
    </location>
</feature>
<accession>A0ABP9A806</accession>
<dbReference type="Proteomes" id="UP001500141">
    <property type="component" value="Unassembled WGS sequence"/>
</dbReference>
<sequence>MLNYSKKYQSVDEYISDFSEETASILSTIRNLIKKAAPQATECISYNMPAFKLKKVLVYFAAFKNHIGFYALPSGNKAFQEELKNYKTGKGSIQFPLSQPIPYDLIQKIVEFRIQEVSK</sequence>
<dbReference type="InterPro" id="IPR014922">
    <property type="entry name" value="YdhG-like"/>
</dbReference>
<organism evidence="2 3">
    <name type="scientific">Flavobacterium hankyongi</name>
    <dbReference type="NCBI Taxonomy" id="1176532"/>
    <lineage>
        <taxon>Bacteria</taxon>
        <taxon>Pseudomonadati</taxon>
        <taxon>Bacteroidota</taxon>
        <taxon>Flavobacteriia</taxon>
        <taxon>Flavobacteriales</taxon>
        <taxon>Flavobacteriaceae</taxon>
        <taxon>Flavobacterium</taxon>
    </lineage>
</organism>
<proteinExistence type="predicted"/>
<dbReference type="Pfam" id="PF08818">
    <property type="entry name" value="DUF1801"/>
    <property type="match status" value="1"/>
</dbReference>
<dbReference type="SUPFAM" id="SSF159888">
    <property type="entry name" value="YdhG-like"/>
    <property type="match status" value="1"/>
</dbReference>